<evidence type="ECO:0000256" key="3">
    <source>
        <dbReference type="ARBA" id="ARBA00023157"/>
    </source>
</evidence>
<dbReference type="InterPro" id="IPR019826">
    <property type="entry name" value="Carboxylesterase_B_AS"/>
</dbReference>
<dbReference type="EC" id="3.1.1.-" evidence="4"/>
<dbReference type="Gene3D" id="3.40.50.1820">
    <property type="entry name" value="alpha/beta hydrolase"/>
    <property type="match status" value="1"/>
</dbReference>
<dbReference type="PROSITE" id="PS00122">
    <property type="entry name" value="CARBOXYLESTERASE_B_1"/>
    <property type="match status" value="1"/>
</dbReference>
<dbReference type="InterPro" id="IPR029058">
    <property type="entry name" value="AB_hydrolase_fold"/>
</dbReference>
<evidence type="ECO:0000256" key="2">
    <source>
        <dbReference type="ARBA" id="ARBA00022801"/>
    </source>
</evidence>
<reference evidence="6" key="1">
    <citation type="submission" date="2021-06" db="EMBL/GenBank/DDBJ databases">
        <authorList>
            <consortium name="Wellcome Sanger Institute Data Sharing"/>
        </authorList>
    </citation>
    <scope>NUCLEOTIDE SEQUENCE [LARGE SCALE GENOMIC DNA]</scope>
</reference>
<evidence type="ECO:0000259" key="5">
    <source>
        <dbReference type="Pfam" id="PF00135"/>
    </source>
</evidence>
<dbReference type="InterPro" id="IPR002018">
    <property type="entry name" value="CarbesteraseB"/>
</dbReference>
<proteinExistence type="inferred from homology"/>
<feature type="domain" description="Carboxylesterase type B" evidence="5">
    <location>
        <begin position="26"/>
        <end position="535"/>
    </location>
</feature>
<comment type="similarity">
    <text evidence="1 4">Belongs to the type-B carboxylesterase/lipase family.</text>
</comment>
<keyword evidence="4" id="KW-0732">Signal</keyword>
<name>A0A8C4X709_ERPCA</name>
<evidence type="ECO:0000313" key="7">
    <source>
        <dbReference type="Proteomes" id="UP000694620"/>
    </source>
</evidence>
<dbReference type="CDD" id="cd00312">
    <property type="entry name" value="Esterase_lipase"/>
    <property type="match status" value="1"/>
</dbReference>
<dbReference type="Ensembl" id="ENSECRT00000010359.1">
    <property type="protein sequence ID" value="ENSECRP00000010193.1"/>
    <property type="gene ID" value="ENSECRG00000006797.1"/>
</dbReference>
<dbReference type="AlphaFoldDB" id="A0A8C4X709"/>
<reference evidence="6" key="3">
    <citation type="submission" date="2025-09" db="UniProtKB">
        <authorList>
            <consortium name="Ensembl"/>
        </authorList>
    </citation>
    <scope>IDENTIFICATION</scope>
</reference>
<dbReference type="Proteomes" id="UP000694620">
    <property type="component" value="Chromosome 9"/>
</dbReference>
<sequence>MDRTILLLTIFWTALAFNLVDGDSGNPVVSTRFGLLMGSVTRVKGTERLIHQYLGIPFAKPPLGPLRFSAPQPPEPWTGVRDATQQPAVCLQNVDIMLKLIEDLKITSPKPAVSEDCLYLNIYTPAEAGRESRLPVMIWIHGGSFIFGGAVQYDGSALAAYENVVVVVIQYRLGIMGFFSTGDDHSPGNWGLLDQLASLQWIQENINNFGGDPNSVTIFGESAGGCSVSALIFSPLSRGLFHKAISESGVLFFPGVLTKDVKQNNKVLANVTACDDTDSALFVACMRQKTGNAINELSTLHFHHTLITIDGTVLPRPIEELIKEKQFQQIPYLLGVTNNEFGWLLANFAFPPGWHEGIDRETVTNILSSIPQVGDQKKNIFIGDEYFGDTEDPETIRDGLTEMFGDVVIVKPTLFAASLHRDAGLPVYLYEFSHRPSVYGDSRPNFVKADHADEIGFVFGGCFWDGHLKFNGSLMEEENQLCRTVMSYWANFARNGDPNGAGLLQWPVYDTSEKYMVLNLKQSIGRKLKETRMEFLTKTLPEKLEKLKLPNEGHGEL</sequence>
<dbReference type="SUPFAM" id="SSF53474">
    <property type="entry name" value="alpha/beta-Hydrolases"/>
    <property type="match status" value="1"/>
</dbReference>
<evidence type="ECO:0000313" key="6">
    <source>
        <dbReference type="Ensembl" id="ENSECRP00000010193.1"/>
    </source>
</evidence>
<dbReference type="InterPro" id="IPR019819">
    <property type="entry name" value="Carboxylesterase_B_CS"/>
</dbReference>
<keyword evidence="7" id="KW-1185">Reference proteome</keyword>
<organism evidence="6 7">
    <name type="scientific">Erpetoichthys calabaricus</name>
    <name type="common">Rope fish</name>
    <name type="synonym">Calamoichthys calabaricus</name>
    <dbReference type="NCBI Taxonomy" id="27687"/>
    <lineage>
        <taxon>Eukaryota</taxon>
        <taxon>Metazoa</taxon>
        <taxon>Chordata</taxon>
        <taxon>Craniata</taxon>
        <taxon>Vertebrata</taxon>
        <taxon>Euteleostomi</taxon>
        <taxon>Actinopterygii</taxon>
        <taxon>Polypteriformes</taxon>
        <taxon>Polypteridae</taxon>
        <taxon>Erpetoichthys</taxon>
    </lineage>
</organism>
<dbReference type="FunFam" id="3.40.50.1820:FF:000011">
    <property type="entry name" value="Carboxylic ester hydrolase"/>
    <property type="match status" value="1"/>
</dbReference>
<dbReference type="GO" id="GO:0016787">
    <property type="term" value="F:hydrolase activity"/>
    <property type="evidence" value="ECO:0007669"/>
    <property type="project" value="UniProtKB-KW"/>
</dbReference>
<evidence type="ECO:0000256" key="4">
    <source>
        <dbReference type="RuleBase" id="RU361235"/>
    </source>
</evidence>
<dbReference type="InterPro" id="IPR050309">
    <property type="entry name" value="Type-B_Carboxylest/Lipase"/>
</dbReference>
<keyword evidence="2 4" id="KW-0378">Hydrolase</keyword>
<gene>
    <name evidence="6" type="primary">LOC114658070</name>
</gene>
<reference evidence="6" key="2">
    <citation type="submission" date="2025-08" db="UniProtKB">
        <authorList>
            <consortium name="Ensembl"/>
        </authorList>
    </citation>
    <scope>IDENTIFICATION</scope>
</reference>
<feature type="signal peptide" evidence="4">
    <location>
        <begin position="1"/>
        <end position="22"/>
    </location>
</feature>
<accession>A0A8C4X709</accession>
<dbReference type="PROSITE" id="PS00941">
    <property type="entry name" value="CARBOXYLESTERASE_B_2"/>
    <property type="match status" value="1"/>
</dbReference>
<evidence type="ECO:0000256" key="1">
    <source>
        <dbReference type="ARBA" id="ARBA00005964"/>
    </source>
</evidence>
<protein>
    <recommendedName>
        <fullName evidence="4">Carboxylic ester hydrolase</fullName>
        <ecNumber evidence="4">3.1.1.-</ecNumber>
    </recommendedName>
</protein>
<dbReference type="GeneTree" id="ENSGT00940000155200"/>
<dbReference type="PANTHER" id="PTHR11559">
    <property type="entry name" value="CARBOXYLESTERASE"/>
    <property type="match status" value="1"/>
</dbReference>
<feature type="chain" id="PRO_5034541452" description="Carboxylic ester hydrolase" evidence="4">
    <location>
        <begin position="23"/>
        <end position="557"/>
    </location>
</feature>
<dbReference type="Pfam" id="PF00135">
    <property type="entry name" value="COesterase"/>
    <property type="match status" value="1"/>
</dbReference>
<keyword evidence="3" id="KW-1015">Disulfide bond</keyword>